<evidence type="ECO:0000256" key="3">
    <source>
        <dbReference type="ARBA" id="ARBA00023274"/>
    </source>
</evidence>
<dbReference type="PROSITE" id="PS00049">
    <property type="entry name" value="RIBOSOMAL_L14"/>
    <property type="match status" value="1"/>
</dbReference>
<organism evidence="5 6">
    <name type="scientific">Physcomitrium patens</name>
    <name type="common">Spreading-leaved earth moss</name>
    <name type="synonym">Physcomitrella patens</name>
    <dbReference type="NCBI Taxonomy" id="3218"/>
    <lineage>
        <taxon>Eukaryota</taxon>
        <taxon>Viridiplantae</taxon>
        <taxon>Streptophyta</taxon>
        <taxon>Embryophyta</taxon>
        <taxon>Bryophyta</taxon>
        <taxon>Bryophytina</taxon>
        <taxon>Bryopsida</taxon>
        <taxon>Funariidae</taxon>
        <taxon>Funariales</taxon>
        <taxon>Funariaceae</taxon>
        <taxon>Physcomitrium</taxon>
    </lineage>
</organism>
<keyword evidence="3 4" id="KW-0687">Ribonucleoprotein</keyword>
<dbReference type="PANTHER" id="PTHR11761">
    <property type="entry name" value="50S/60S RIBOSOMAL PROTEIN L14/L23"/>
    <property type="match status" value="1"/>
</dbReference>
<dbReference type="GO" id="GO:0022625">
    <property type="term" value="C:cytosolic large ribosomal subunit"/>
    <property type="evidence" value="ECO:0000318"/>
    <property type="project" value="GO_Central"/>
</dbReference>
<dbReference type="SUPFAM" id="SSF50193">
    <property type="entry name" value="Ribosomal protein L14"/>
    <property type="match status" value="1"/>
</dbReference>
<evidence type="ECO:0008006" key="7">
    <source>
        <dbReference type="Google" id="ProtNLM"/>
    </source>
</evidence>
<comment type="similarity">
    <text evidence="1 4">Belongs to the universal ribosomal protein uL14 family.</text>
</comment>
<proteinExistence type="inferred from homology"/>
<dbReference type="InterPro" id="IPR036853">
    <property type="entry name" value="Ribosomal_uL14_sf"/>
</dbReference>
<accession>A0A7I4CY08</accession>
<name>A0A7I4CY08_PHYPA</name>
<dbReference type="EnsemblPlants" id="Pp3c24_8570V3.4">
    <property type="protein sequence ID" value="Pp3c24_8570V3.4"/>
    <property type="gene ID" value="Pp3c24_8570"/>
</dbReference>
<dbReference type="Pfam" id="PF00238">
    <property type="entry name" value="Ribosomal_L14"/>
    <property type="match status" value="1"/>
</dbReference>
<dbReference type="HAMAP" id="MF_01367">
    <property type="entry name" value="Ribosomal_uL14"/>
    <property type="match status" value="1"/>
</dbReference>
<reference evidence="5" key="3">
    <citation type="submission" date="2020-12" db="UniProtKB">
        <authorList>
            <consortium name="EnsemblPlants"/>
        </authorList>
    </citation>
    <scope>IDENTIFICATION</scope>
</reference>
<keyword evidence="6" id="KW-1185">Reference proteome</keyword>
<protein>
    <recommendedName>
        <fullName evidence="7">60S ribosomal protein L23</fullName>
    </recommendedName>
</protein>
<evidence type="ECO:0000313" key="5">
    <source>
        <dbReference type="EnsemblPlants" id="Pp3c24_8570V3.4"/>
    </source>
</evidence>
<reference evidence="5 6" key="2">
    <citation type="journal article" date="2018" name="Plant J.">
        <title>The Physcomitrella patens chromosome-scale assembly reveals moss genome structure and evolution.</title>
        <authorList>
            <person name="Lang D."/>
            <person name="Ullrich K.K."/>
            <person name="Murat F."/>
            <person name="Fuchs J."/>
            <person name="Jenkins J."/>
            <person name="Haas F.B."/>
            <person name="Piednoel M."/>
            <person name="Gundlach H."/>
            <person name="Van Bel M."/>
            <person name="Meyberg R."/>
            <person name="Vives C."/>
            <person name="Morata J."/>
            <person name="Symeonidi A."/>
            <person name="Hiss M."/>
            <person name="Muchero W."/>
            <person name="Kamisugi Y."/>
            <person name="Saleh O."/>
            <person name="Blanc G."/>
            <person name="Decker E.L."/>
            <person name="van Gessel N."/>
            <person name="Grimwood J."/>
            <person name="Hayes R.D."/>
            <person name="Graham S.W."/>
            <person name="Gunter L.E."/>
            <person name="McDaniel S.F."/>
            <person name="Hoernstein S.N.W."/>
            <person name="Larsson A."/>
            <person name="Li F.W."/>
            <person name="Perroud P.F."/>
            <person name="Phillips J."/>
            <person name="Ranjan P."/>
            <person name="Rokshar D.S."/>
            <person name="Rothfels C.J."/>
            <person name="Schneider L."/>
            <person name="Shu S."/>
            <person name="Stevenson D.W."/>
            <person name="Thummler F."/>
            <person name="Tillich M."/>
            <person name="Villarreal Aguilar J.C."/>
            <person name="Widiez T."/>
            <person name="Wong G.K."/>
            <person name="Wymore A."/>
            <person name="Zhang Y."/>
            <person name="Zimmer A.D."/>
            <person name="Quatrano R.S."/>
            <person name="Mayer K.F.X."/>
            <person name="Goodstein D."/>
            <person name="Casacuberta J.M."/>
            <person name="Vandepoele K."/>
            <person name="Reski R."/>
            <person name="Cuming A.C."/>
            <person name="Tuskan G.A."/>
            <person name="Maumus F."/>
            <person name="Salse J."/>
            <person name="Schmutz J."/>
            <person name="Rensing S.A."/>
        </authorList>
    </citation>
    <scope>NUCLEOTIDE SEQUENCE [LARGE SCALE GENOMIC DNA]</scope>
    <source>
        <strain evidence="5 6">cv. Gransden 2004</strain>
    </source>
</reference>
<dbReference type="Proteomes" id="UP000006727">
    <property type="component" value="Chromosome 24"/>
</dbReference>
<evidence type="ECO:0000313" key="6">
    <source>
        <dbReference type="Proteomes" id="UP000006727"/>
    </source>
</evidence>
<sequence length="199" mass="22114">MSKRGRGGSSGNKFRMSLGLPVGAVVNCADNTGAKNLYVISVKGVKGRLNRLPAAAVGDMVMATVKKGKPDLRKKVMPAVIVRQRKPWRRKDGVFMYFEDNAGVIVNPKGEMKGNLLLSRRWTQTILCEWDRQHKRRVDVFMNIFLTCRVPSGFLQGPLLLDQLGRNAQICGPGLLVPPTPLFEGLLREYSVLEYLGCN</sequence>
<dbReference type="InParanoid" id="A0A7I4CY08"/>
<evidence type="ECO:0000256" key="1">
    <source>
        <dbReference type="ARBA" id="ARBA00010745"/>
    </source>
</evidence>
<dbReference type="InterPro" id="IPR000218">
    <property type="entry name" value="Ribosomal_uL14"/>
</dbReference>
<dbReference type="GO" id="GO:0070180">
    <property type="term" value="F:large ribosomal subunit rRNA binding"/>
    <property type="evidence" value="ECO:0000318"/>
    <property type="project" value="GO_Central"/>
</dbReference>
<dbReference type="InterPro" id="IPR019972">
    <property type="entry name" value="Ribosomal_uL14_CS"/>
</dbReference>
<dbReference type="Gramene" id="Pp3c24_8570V3.4">
    <property type="protein sequence ID" value="Pp3c24_8570V3.4"/>
    <property type="gene ID" value="Pp3c24_8570"/>
</dbReference>
<dbReference type="CDD" id="cd00337">
    <property type="entry name" value="Ribosomal_uL14"/>
    <property type="match status" value="1"/>
</dbReference>
<dbReference type="PANTHER" id="PTHR11761:SF8">
    <property type="entry name" value="LARGE RIBOSOMAL SUBUNIT PROTEIN UL14"/>
    <property type="match status" value="1"/>
</dbReference>
<dbReference type="AlphaFoldDB" id="A0A7I4CY08"/>
<gene>
    <name evidence="5" type="primary">LOC112285285</name>
</gene>
<keyword evidence="2 4" id="KW-0689">Ribosomal protein</keyword>
<dbReference type="Gene3D" id="2.40.150.20">
    <property type="entry name" value="Ribosomal protein L14"/>
    <property type="match status" value="1"/>
</dbReference>
<evidence type="ECO:0000256" key="4">
    <source>
        <dbReference type="RuleBase" id="RU003949"/>
    </source>
</evidence>
<reference evidence="5 6" key="1">
    <citation type="journal article" date="2008" name="Science">
        <title>The Physcomitrella genome reveals evolutionary insights into the conquest of land by plants.</title>
        <authorList>
            <person name="Rensing S."/>
            <person name="Lang D."/>
            <person name="Zimmer A."/>
            <person name="Terry A."/>
            <person name="Salamov A."/>
            <person name="Shapiro H."/>
            <person name="Nishiyama T."/>
            <person name="Perroud P.-F."/>
            <person name="Lindquist E."/>
            <person name="Kamisugi Y."/>
            <person name="Tanahashi T."/>
            <person name="Sakakibara K."/>
            <person name="Fujita T."/>
            <person name="Oishi K."/>
            <person name="Shin-I T."/>
            <person name="Kuroki Y."/>
            <person name="Toyoda A."/>
            <person name="Suzuki Y."/>
            <person name="Hashimoto A."/>
            <person name="Yamaguchi K."/>
            <person name="Sugano A."/>
            <person name="Kohara Y."/>
            <person name="Fujiyama A."/>
            <person name="Anterola A."/>
            <person name="Aoki S."/>
            <person name="Ashton N."/>
            <person name="Barbazuk W.B."/>
            <person name="Barker E."/>
            <person name="Bennetzen J."/>
            <person name="Bezanilla M."/>
            <person name="Blankenship R."/>
            <person name="Cho S.H."/>
            <person name="Dutcher S."/>
            <person name="Estelle M."/>
            <person name="Fawcett J.A."/>
            <person name="Gundlach H."/>
            <person name="Hanada K."/>
            <person name="Heyl A."/>
            <person name="Hicks K.A."/>
            <person name="Hugh J."/>
            <person name="Lohr M."/>
            <person name="Mayer K."/>
            <person name="Melkozernov A."/>
            <person name="Murata T."/>
            <person name="Nelson D."/>
            <person name="Pils B."/>
            <person name="Prigge M."/>
            <person name="Reiss B."/>
            <person name="Renner T."/>
            <person name="Rombauts S."/>
            <person name="Rushton P."/>
            <person name="Sanderfoot A."/>
            <person name="Schween G."/>
            <person name="Shiu S.-H."/>
            <person name="Stueber K."/>
            <person name="Theodoulou F.L."/>
            <person name="Tu H."/>
            <person name="Van de Peer Y."/>
            <person name="Verrier P.J."/>
            <person name="Waters E."/>
            <person name="Wood A."/>
            <person name="Yang L."/>
            <person name="Cove D."/>
            <person name="Cuming A."/>
            <person name="Hasebe M."/>
            <person name="Lucas S."/>
            <person name="Mishler D.B."/>
            <person name="Reski R."/>
            <person name="Grigoriev I."/>
            <person name="Quatrano R.S."/>
            <person name="Boore J.L."/>
        </authorList>
    </citation>
    <scope>NUCLEOTIDE SEQUENCE [LARGE SCALE GENOMIC DNA]</scope>
    <source>
        <strain evidence="5 6">cv. Gransden 2004</strain>
    </source>
</reference>
<dbReference type="EMBL" id="ABEU02000024">
    <property type="status" value="NOT_ANNOTATED_CDS"/>
    <property type="molecule type" value="Genomic_DNA"/>
</dbReference>
<dbReference type="SMART" id="SM01374">
    <property type="entry name" value="Ribosomal_L14"/>
    <property type="match status" value="1"/>
</dbReference>
<dbReference type="GO" id="GO:0003735">
    <property type="term" value="F:structural constituent of ribosome"/>
    <property type="evidence" value="ECO:0000318"/>
    <property type="project" value="GO_Central"/>
</dbReference>
<dbReference type="GO" id="GO:0006412">
    <property type="term" value="P:translation"/>
    <property type="evidence" value="ECO:0007669"/>
    <property type="project" value="InterPro"/>
</dbReference>
<evidence type="ECO:0000256" key="2">
    <source>
        <dbReference type="ARBA" id="ARBA00022980"/>
    </source>
</evidence>